<reference evidence="2 3" key="1">
    <citation type="submission" date="2019-08" db="EMBL/GenBank/DDBJ databases">
        <title>Genome of Phaeodactylibacter luteus.</title>
        <authorList>
            <person name="Bowman J.P."/>
        </authorList>
    </citation>
    <scope>NUCLEOTIDE SEQUENCE [LARGE SCALE GENOMIC DNA]</scope>
    <source>
        <strain evidence="2 3">KCTC 42180</strain>
    </source>
</reference>
<dbReference type="Proteomes" id="UP000321580">
    <property type="component" value="Unassembled WGS sequence"/>
</dbReference>
<feature type="transmembrane region" description="Helical" evidence="1">
    <location>
        <begin position="48"/>
        <end position="65"/>
    </location>
</feature>
<keyword evidence="1" id="KW-0472">Membrane</keyword>
<proteinExistence type="predicted"/>
<keyword evidence="1" id="KW-0812">Transmembrane</keyword>
<evidence type="ECO:0000313" key="2">
    <source>
        <dbReference type="EMBL" id="TXB63080.1"/>
    </source>
</evidence>
<protein>
    <submittedName>
        <fullName evidence="2">Uncharacterized protein</fullName>
    </submittedName>
</protein>
<name>A0A5C6RN57_9BACT</name>
<feature type="transmembrane region" description="Helical" evidence="1">
    <location>
        <begin position="86"/>
        <end position="106"/>
    </location>
</feature>
<dbReference type="OrthoDB" id="1121914at2"/>
<gene>
    <name evidence="2" type="ORF">FRY97_10490</name>
</gene>
<accession>A0A5C6RN57</accession>
<keyword evidence="3" id="KW-1185">Reference proteome</keyword>
<sequence>MNLSRLTLLFAALAGGQILFCVIIYYLLQSGRFSMQEADLENLGAVPPIALAGSVLAAFGLSRALSRQGRSADGIPAKMQVYSRAVIVRLALVEGGNLLILVVTLLTGDLSNLYYFVAGMAAFAWLRPGKDNFVQTFTLDNKEQRGLDNL</sequence>
<organism evidence="2 3">
    <name type="scientific">Phaeodactylibacter luteus</name>
    <dbReference type="NCBI Taxonomy" id="1564516"/>
    <lineage>
        <taxon>Bacteria</taxon>
        <taxon>Pseudomonadati</taxon>
        <taxon>Bacteroidota</taxon>
        <taxon>Saprospiria</taxon>
        <taxon>Saprospirales</taxon>
        <taxon>Haliscomenobacteraceae</taxon>
        <taxon>Phaeodactylibacter</taxon>
    </lineage>
</organism>
<comment type="caution">
    <text evidence="2">The sequence shown here is derived from an EMBL/GenBank/DDBJ whole genome shotgun (WGS) entry which is preliminary data.</text>
</comment>
<dbReference type="EMBL" id="VOOR01000019">
    <property type="protein sequence ID" value="TXB63080.1"/>
    <property type="molecule type" value="Genomic_DNA"/>
</dbReference>
<feature type="transmembrane region" description="Helical" evidence="1">
    <location>
        <begin position="7"/>
        <end position="28"/>
    </location>
</feature>
<evidence type="ECO:0000313" key="3">
    <source>
        <dbReference type="Proteomes" id="UP000321580"/>
    </source>
</evidence>
<dbReference type="RefSeq" id="WP_147167483.1">
    <property type="nucleotide sequence ID" value="NZ_VOOR01000019.1"/>
</dbReference>
<dbReference type="AlphaFoldDB" id="A0A5C6RN57"/>
<evidence type="ECO:0000256" key="1">
    <source>
        <dbReference type="SAM" id="Phobius"/>
    </source>
</evidence>
<keyword evidence="1" id="KW-1133">Transmembrane helix</keyword>